<keyword evidence="3" id="KW-1185">Reference proteome</keyword>
<feature type="region of interest" description="Disordered" evidence="1">
    <location>
        <begin position="1"/>
        <end position="122"/>
    </location>
</feature>
<feature type="compositionally biased region" description="Polar residues" evidence="1">
    <location>
        <begin position="205"/>
        <end position="217"/>
    </location>
</feature>
<proteinExistence type="predicted"/>
<feature type="compositionally biased region" description="Basic and acidic residues" evidence="1">
    <location>
        <begin position="24"/>
        <end position="35"/>
    </location>
</feature>
<sequence>MSKTKHNDNDNIIQEAKNSTTLKASEKTKGSRHFSESLTGTSSEASHFSKSLTKLMKNKKHKDTSSDYAQPQFVQNASKTHSSPPTKRCLATFQSSPSPYRSLATGDTKSPADQPDPEASTWSSLLDDLKTLSRLDRARRARTDAMDGIIRGVEELVEMLYLPPHRRSKRGSGDTPKSFDGATPRSRDGAIPKSSDLAIPKSSGGVRQTSIEGINPNSSDEIVSTMCRPFAVAYGLRSDDHDVGLSLKINGTFDDLMVTASGCPHSPFNTGLDGEKTMEDRTASTHTGPQRRENDGGCTSTDKGRSQAVTALNTSWLKYPDGSHRSQGLRHGFSDPICHLRNSSLFSSVE</sequence>
<feature type="compositionally biased region" description="Basic and acidic residues" evidence="1">
    <location>
        <begin position="273"/>
        <end position="283"/>
    </location>
</feature>
<comment type="caution">
    <text evidence="2">The sequence shown here is derived from an EMBL/GenBank/DDBJ whole genome shotgun (WGS) entry which is preliminary data.</text>
</comment>
<dbReference type="OrthoDB" id="6163060at2759"/>
<evidence type="ECO:0000313" key="2">
    <source>
        <dbReference type="EMBL" id="RUS74134.1"/>
    </source>
</evidence>
<dbReference type="AlphaFoldDB" id="A0A3S0ZBW0"/>
<feature type="compositionally biased region" description="Polar residues" evidence="1">
    <location>
        <begin position="66"/>
        <end position="85"/>
    </location>
</feature>
<gene>
    <name evidence="2" type="ORF">EGW08_018114</name>
</gene>
<dbReference type="EMBL" id="RQTK01000863">
    <property type="protein sequence ID" value="RUS74134.1"/>
    <property type="molecule type" value="Genomic_DNA"/>
</dbReference>
<evidence type="ECO:0000256" key="1">
    <source>
        <dbReference type="SAM" id="MobiDB-lite"/>
    </source>
</evidence>
<organism evidence="2 3">
    <name type="scientific">Elysia chlorotica</name>
    <name type="common">Eastern emerald elysia</name>
    <name type="synonym">Sea slug</name>
    <dbReference type="NCBI Taxonomy" id="188477"/>
    <lineage>
        <taxon>Eukaryota</taxon>
        <taxon>Metazoa</taxon>
        <taxon>Spiralia</taxon>
        <taxon>Lophotrochozoa</taxon>
        <taxon>Mollusca</taxon>
        <taxon>Gastropoda</taxon>
        <taxon>Heterobranchia</taxon>
        <taxon>Euthyneura</taxon>
        <taxon>Panpulmonata</taxon>
        <taxon>Sacoglossa</taxon>
        <taxon>Placobranchoidea</taxon>
        <taxon>Plakobranchidae</taxon>
        <taxon>Elysia</taxon>
    </lineage>
</organism>
<feature type="region of interest" description="Disordered" evidence="1">
    <location>
        <begin position="164"/>
        <end position="217"/>
    </location>
</feature>
<evidence type="ECO:0000313" key="3">
    <source>
        <dbReference type="Proteomes" id="UP000271974"/>
    </source>
</evidence>
<protein>
    <submittedName>
        <fullName evidence="2">Uncharacterized protein</fullName>
    </submittedName>
</protein>
<feature type="region of interest" description="Disordered" evidence="1">
    <location>
        <begin position="268"/>
        <end position="305"/>
    </location>
</feature>
<feature type="compositionally biased region" description="Polar residues" evidence="1">
    <location>
        <begin position="10"/>
        <end position="23"/>
    </location>
</feature>
<dbReference type="Proteomes" id="UP000271974">
    <property type="component" value="Unassembled WGS sequence"/>
</dbReference>
<feature type="compositionally biased region" description="Polar residues" evidence="1">
    <location>
        <begin position="36"/>
        <end position="52"/>
    </location>
</feature>
<name>A0A3S0ZBW0_ELYCH</name>
<reference evidence="2 3" key="1">
    <citation type="submission" date="2019-01" db="EMBL/GenBank/DDBJ databases">
        <title>A draft genome assembly of the solar-powered sea slug Elysia chlorotica.</title>
        <authorList>
            <person name="Cai H."/>
            <person name="Li Q."/>
            <person name="Fang X."/>
            <person name="Li J."/>
            <person name="Curtis N.E."/>
            <person name="Altenburger A."/>
            <person name="Shibata T."/>
            <person name="Feng M."/>
            <person name="Maeda T."/>
            <person name="Schwartz J.A."/>
            <person name="Shigenobu S."/>
            <person name="Lundholm N."/>
            <person name="Nishiyama T."/>
            <person name="Yang H."/>
            <person name="Hasebe M."/>
            <person name="Li S."/>
            <person name="Pierce S.K."/>
            <person name="Wang J."/>
        </authorList>
    </citation>
    <scope>NUCLEOTIDE SEQUENCE [LARGE SCALE GENOMIC DNA]</scope>
    <source>
        <strain evidence="2">EC2010</strain>
        <tissue evidence="2">Whole organism of an adult</tissue>
    </source>
</reference>
<accession>A0A3S0ZBW0</accession>